<dbReference type="PANTHER" id="PTHR43065">
    <property type="entry name" value="SENSOR HISTIDINE KINASE"/>
    <property type="match status" value="1"/>
</dbReference>
<dbReference type="InterPro" id="IPR000595">
    <property type="entry name" value="cNMP-bd_dom"/>
</dbReference>
<feature type="coiled-coil region" evidence="5">
    <location>
        <begin position="284"/>
        <end position="315"/>
    </location>
</feature>
<name>A0ABV5V2K4_9MICO</name>
<dbReference type="InterPro" id="IPR036890">
    <property type="entry name" value="HATPase_C_sf"/>
</dbReference>
<organism evidence="9 10">
    <name type="scientific">Ornithinimicrobium kibberense</name>
    <dbReference type="NCBI Taxonomy" id="282060"/>
    <lineage>
        <taxon>Bacteria</taxon>
        <taxon>Bacillati</taxon>
        <taxon>Actinomycetota</taxon>
        <taxon>Actinomycetes</taxon>
        <taxon>Micrococcales</taxon>
        <taxon>Ornithinimicrobiaceae</taxon>
        <taxon>Ornithinimicrobium</taxon>
    </lineage>
</organism>
<reference evidence="9 10" key="1">
    <citation type="submission" date="2024-09" db="EMBL/GenBank/DDBJ databases">
        <authorList>
            <person name="Sun Q."/>
            <person name="Mori K."/>
        </authorList>
    </citation>
    <scope>NUCLEOTIDE SEQUENCE [LARGE SCALE GENOMIC DNA]</scope>
    <source>
        <strain evidence="9 10">JCM 12763</strain>
    </source>
</reference>
<evidence type="ECO:0000259" key="7">
    <source>
        <dbReference type="PROSITE" id="PS50042"/>
    </source>
</evidence>
<dbReference type="InterPro" id="IPR018490">
    <property type="entry name" value="cNMP-bd_dom_sf"/>
</dbReference>
<dbReference type="RefSeq" id="WP_141337682.1">
    <property type="nucleotide sequence ID" value="NZ_JBHMAX010000015.1"/>
</dbReference>
<dbReference type="PANTHER" id="PTHR43065:SF48">
    <property type="entry name" value="HISTIDINE KINASE"/>
    <property type="match status" value="1"/>
</dbReference>
<evidence type="ECO:0000256" key="6">
    <source>
        <dbReference type="SAM" id="MobiDB-lite"/>
    </source>
</evidence>
<feature type="domain" description="Histidine kinase" evidence="8">
    <location>
        <begin position="443"/>
        <end position="614"/>
    </location>
</feature>
<dbReference type="InterPro" id="IPR014710">
    <property type="entry name" value="RmlC-like_jellyroll"/>
</dbReference>
<dbReference type="InterPro" id="IPR004358">
    <property type="entry name" value="Sig_transdc_His_kin-like_C"/>
</dbReference>
<accession>A0ABV5V2K4</accession>
<keyword evidence="3 9" id="KW-0808">Transferase</keyword>
<dbReference type="PRINTS" id="PR00344">
    <property type="entry name" value="BCTRLSENSOR"/>
</dbReference>
<comment type="caution">
    <text evidence="9">The sequence shown here is derived from an EMBL/GenBank/DDBJ whole genome shotgun (WGS) entry which is preliminary data.</text>
</comment>
<dbReference type="Proteomes" id="UP001589613">
    <property type="component" value="Unassembled WGS sequence"/>
</dbReference>
<keyword evidence="5" id="KW-0175">Coiled coil</keyword>
<keyword evidence="10" id="KW-1185">Reference proteome</keyword>
<evidence type="ECO:0000256" key="1">
    <source>
        <dbReference type="ARBA" id="ARBA00000085"/>
    </source>
</evidence>
<sequence length="649" mass="67604">MAAPAPRTVVVGTGPVAEAAAAELDAVRVPAPGALAEPAVRSAGPVGLAVVVVGRADADATVARVLGALGHPRPRVLVVTERLELPDLARTLDAGHLSGVVMAPWTPGNLRRYADAQLARWVRRRGGRAEEVAQDRPPEPEPRASGLLRHLQQDPDSAAAELLEAVESVLGPRPRLQLPPHVRLTIEDDDVGQLFLVLSGRVALSVNTGVGALTLHHASTGPLIGLFALTGPQAATVTARTTTDCEVVPLTVEQLDRALTGEPRVGTALTALTVRALSARLRRAERLHVEKAELATELQRTLRELEAARAGLVEQARMATLGETTAGVAHELSNPIAAVTRGVEHLSADLRVLLGGGEDDVVRAAFEAAETREAVSAGDERSLRRELARATGATPSQVRRLVAAGVTDPTRARTVLTGPPEELARVEAAAGIGATMRSLRTAADHVGRLVEDLRVHARPDDPGAPLEATDLAATVRDALGLVEHRLAGLTVDVRCDDDLPPVGSRPGRLAQVWANLLANAADALDGSGRITVRARRTEDGGVVVEVEDDGPGVPPSLQGRIFEPRFTTKHGVVRSGLGLGLGISRSIVVQHGGTIGLESEPGRTVFTVELPALRTGPGTTAAGAPTTGAGAPAGRDGIPPGPTEEKEQR</sequence>
<dbReference type="SUPFAM" id="SSF51206">
    <property type="entry name" value="cAMP-binding domain-like"/>
    <property type="match status" value="1"/>
</dbReference>
<evidence type="ECO:0000313" key="9">
    <source>
        <dbReference type="EMBL" id="MFB9732036.1"/>
    </source>
</evidence>
<dbReference type="Gene3D" id="3.30.565.10">
    <property type="entry name" value="Histidine kinase-like ATPase, C-terminal domain"/>
    <property type="match status" value="1"/>
</dbReference>
<gene>
    <name evidence="9" type="ORF">ACFFN0_08260</name>
</gene>
<proteinExistence type="predicted"/>
<feature type="domain" description="Cyclic nucleotide-binding" evidence="7">
    <location>
        <begin position="147"/>
        <end position="259"/>
    </location>
</feature>
<dbReference type="EMBL" id="JBHMAX010000015">
    <property type="protein sequence ID" value="MFB9732036.1"/>
    <property type="molecule type" value="Genomic_DNA"/>
</dbReference>
<evidence type="ECO:0000313" key="10">
    <source>
        <dbReference type="Proteomes" id="UP001589613"/>
    </source>
</evidence>
<keyword evidence="3 9" id="KW-0418">Kinase</keyword>
<dbReference type="SUPFAM" id="SSF55874">
    <property type="entry name" value="ATPase domain of HSP90 chaperone/DNA topoisomerase II/histidine kinase"/>
    <property type="match status" value="1"/>
</dbReference>
<feature type="compositionally biased region" description="Low complexity" evidence="6">
    <location>
        <begin position="615"/>
        <end position="634"/>
    </location>
</feature>
<dbReference type="PROSITE" id="PS50042">
    <property type="entry name" value="CNMP_BINDING_3"/>
    <property type="match status" value="1"/>
</dbReference>
<dbReference type="EC" id="2.7.13.3" evidence="2"/>
<comment type="catalytic activity">
    <reaction evidence="1">
        <text>ATP + protein L-histidine = ADP + protein N-phospho-L-histidine.</text>
        <dbReference type="EC" id="2.7.13.3"/>
    </reaction>
</comment>
<dbReference type="Gene3D" id="2.60.120.10">
    <property type="entry name" value="Jelly Rolls"/>
    <property type="match status" value="1"/>
</dbReference>
<dbReference type="Gene3D" id="1.10.287.130">
    <property type="match status" value="1"/>
</dbReference>
<dbReference type="SMART" id="SM00387">
    <property type="entry name" value="HATPase_c"/>
    <property type="match status" value="1"/>
</dbReference>
<dbReference type="InterPro" id="IPR005467">
    <property type="entry name" value="His_kinase_dom"/>
</dbReference>
<dbReference type="Pfam" id="PF02518">
    <property type="entry name" value="HATPase_c"/>
    <property type="match status" value="1"/>
</dbReference>
<evidence type="ECO:0000256" key="2">
    <source>
        <dbReference type="ARBA" id="ARBA00012438"/>
    </source>
</evidence>
<feature type="region of interest" description="Disordered" evidence="6">
    <location>
        <begin position="614"/>
        <end position="649"/>
    </location>
</feature>
<keyword evidence="4" id="KW-0902">Two-component regulatory system</keyword>
<evidence type="ECO:0000256" key="5">
    <source>
        <dbReference type="SAM" id="Coils"/>
    </source>
</evidence>
<protein>
    <recommendedName>
        <fullName evidence="2">histidine kinase</fullName>
        <ecNumber evidence="2">2.7.13.3</ecNumber>
    </recommendedName>
</protein>
<evidence type="ECO:0000259" key="8">
    <source>
        <dbReference type="PROSITE" id="PS50109"/>
    </source>
</evidence>
<dbReference type="GO" id="GO:0016301">
    <property type="term" value="F:kinase activity"/>
    <property type="evidence" value="ECO:0007669"/>
    <property type="project" value="UniProtKB-KW"/>
</dbReference>
<dbReference type="PROSITE" id="PS50109">
    <property type="entry name" value="HIS_KIN"/>
    <property type="match status" value="1"/>
</dbReference>
<dbReference type="InterPro" id="IPR003594">
    <property type="entry name" value="HATPase_dom"/>
</dbReference>
<evidence type="ECO:0000256" key="4">
    <source>
        <dbReference type="ARBA" id="ARBA00023012"/>
    </source>
</evidence>
<dbReference type="Pfam" id="PF00027">
    <property type="entry name" value="cNMP_binding"/>
    <property type="match status" value="1"/>
</dbReference>
<evidence type="ECO:0000256" key="3">
    <source>
        <dbReference type="ARBA" id="ARBA00022777"/>
    </source>
</evidence>